<dbReference type="GO" id="GO:0005576">
    <property type="term" value="C:extracellular region"/>
    <property type="evidence" value="ECO:0007669"/>
    <property type="project" value="UniProtKB-SubCell"/>
</dbReference>
<dbReference type="OrthoDB" id="117313at2759"/>
<dbReference type="InterPro" id="IPR045379">
    <property type="entry name" value="Crinkler_N"/>
</dbReference>
<keyword evidence="6" id="KW-1185">Reference proteome</keyword>
<comment type="subcellular location">
    <subcellularLocation>
        <location evidence="1">Host cell</location>
    </subcellularLocation>
    <subcellularLocation>
        <location evidence="2">Secreted</location>
    </subcellularLocation>
</comment>
<feature type="domain" description="Crinkler effector protein N-terminal" evidence="4">
    <location>
        <begin position="2"/>
        <end position="116"/>
    </location>
</feature>
<evidence type="ECO:0000256" key="2">
    <source>
        <dbReference type="ARBA" id="ARBA00004613"/>
    </source>
</evidence>
<sequence>MVKLFCAIVGVTGSAFEVKIDDAESVSALKDAIWEKIKDMFIHDDKFRSVVASRLQLFLAKKDGAWLTDDDDLDKMLQNQVDTSKMKKLRASWKLNKPDLFGPDVSLGEDVIHVLVLVPGQRLSVGAAALREPHPVRKKKWEELNEPSKVVENDKLDVLHAYLLLLTKAFGEIVTGKEAKRLHFIVPILACVCGLFDGEVRILAEETVTGKRVHGDGSFEFVIERGSKRVCIVEAKRDDFQQGLAQAYVGCEVLADVEGLTKLYSIVTNFKEWYFSRSLDDRIERFDATITIVNDIPTRESVKMIVEKIYSMLSDDDEPAMASNEAIL</sequence>
<keyword evidence="3" id="KW-0964">Secreted</keyword>
<dbReference type="EMBL" id="BSXW01001926">
    <property type="protein sequence ID" value="GMF39950.1"/>
    <property type="molecule type" value="Genomic_DNA"/>
</dbReference>
<dbReference type="AlphaFoldDB" id="A0A9W6XJT9"/>
<gene>
    <name evidence="5" type="ORF">Plil01_001641700</name>
</gene>
<dbReference type="Proteomes" id="UP001165083">
    <property type="component" value="Unassembled WGS sequence"/>
</dbReference>
<comment type="caution">
    <text evidence="5">The sequence shown here is derived from an EMBL/GenBank/DDBJ whole genome shotgun (WGS) entry which is preliminary data.</text>
</comment>
<proteinExistence type="predicted"/>
<evidence type="ECO:0000256" key="1">
    <source>
        <dbReference type="ARBA" id="ARBA00004340"/>
    </source>
</evidence>
<accession>A0A9W6XJT9</accession>
<evidence type="ECO:0000259" key="4">
    <source>
        <dbReference type="Pfam" id="PF20147"/>
    </source>
</evidence>
<reference evidence="5" key="1">
    <citation type="submission" date="2023-04" db="EMBL/GenBank/DDBJ databases">
        <title>Phytophthora lilii NBRC 32176.</title>
        <authorList>
            <person name="Ichikawa N."/>
            <person name="Sato H."/>
            <person name="Tonouchi N."/>
        </authorList>
    </citation>
    <scope>NUCLEOTIDE SEQUENCE</scope>
    <source>
        <strain evidence="5">NBRC 32176</strain>
    </source>
</reference>
<evidence type="ECO:0000256" key="3">
    <source>
        <dbReference type="ARBA" id="ARBA00022525"/>
    </source>
</evidence>
<organism evidence="5 6">
    <name type="scientific">Phytophthora lilii</name>
    <dbReference type="NCBI Taxonomy" id="2077276"/>
    <lineage>
        <taxon>Eukaryota</taxon>
        <taxon>Sar</taxon>
        <taxon>Stramenopiles</taxon>
        <taxon>Oomycota</taxon>
        <taxon>Peronosporomycetes</taxon>
        <taxon>Peronosporales</taxon>
        <taxon>Peronosporaceae</taxon>
        <taxon>Phytophthora</taxon>
    </lineage>
</organism>
<protein>
    <submittedName>
        <fullName evidence="5">Unnamed protein product</fullName>
    </submittedName>
</protein>
<name>A0A9W6XJT9_9STRA</name>
<evidence type="ECO:0000313" key="6">
    <source>
        <dbReference type="Proteomes" id="UP001165083"/>
    </source>
</evidence>
<evidence type="ECO:0000313" key="5">
    <source>
        <dbReference type="EMBL" id="GMF39950.1"/>
    </source>
</evidence>
<dbReference type="Pfam" id="PF20147">
    <property type="entry name" value="Crinkler"/>
    <property type="match status" value="1"/>
</dbReference>
<dbReference type="GO" id="GO:0043657">
    <property type="term" value="C:host cell"/>
    <property type="evidence" value="ECO:0007669"/>
    <property type="project" value="UniProtKB-SubCell"/>
</dbReference>